<evidence type="ECO:0000256" key="4">
    <source>
        <dbReference type="ARBA" id="ARBA00023163"/>
    </source>
</evidence>
<dbReference type="RefSeq" id="WP_147260154.1">
    <property type="nucleotide sequence ID" value="NZ_VIWU01000001.1"/>
</dbReference>
<dbReference type="Gene3D" id="3.40.50.2300">
    <property type="match status" value="2"/>
</dbReference>
<keyword evidence="1" id="KW-0678">Repressor</keyword>
<dbReference type="GO" id="GO:0000976">
    <property type="term" value="F:transcription cis-regulatory region binding"/>
    <property type="evidence" value="ECO:0007669"/>
    <property type="project" value="TreeGrafter"/>
</dbReference>
<dbReference type="InterPro" id="IPR046335">
    <property type="entry name" value="LacI/GalR-like_sensor"/>
</dbReference>
<keyword evidence="2" id="KW-0805">Transcription regulation</keyword>
<evidence type="ECO:0000256" key="1">
    <source>
        <dbReference type="ARBA" id="ARBA00022491"/>
    </source>
</evidence>
<dbReference type="PANTHER" id="PTHR30146:SF148">
    <property type="entry name" value="HTH-TYPE TRANSCRIPTIONAL REPRESSOR PURR-RELATED"/>
    <property type="match status" value="1"/>
</dbReference>
<evidence type="ECO:0000313" key="6">
    <source>
        <dbReference type="EMBL" id="TWF81707.1"/>
    </source>
</evidence>
<dbReference type="InterPro" id="IPR000843">
    <property type="entry name" value="HTH_LacI"/>
</dbReference>
<feature type="domain" description="HTH lacI-type" evidence="5">
    <location>
        <begin position="7"/>
        <end position="61"/>
    </location>
</feature>
<keyword evidence="4" id="KW-0804">Transcription</keyword>
<dbReference type="InterPro" id="IPR010982">
    <property type="entry name" value="Lambda_DNA-bd_dom_sf"/>
</dbReference>
<sequence>MNAARRPTLRDIAEALGLSVNTVSRALAGKSDISARTRRLVEAEAQRIGYVPNTLARSLVLGSAMTLGLVITTPSNPFYSQLIHGVEVQGRKHGYSMLLLVTDESEDIEQRAVESLLRAAVDGVLAVPVQGGSDPWPRLATAGIPLVLVNRDLPPGRHDFVGIDYEQGAYDAAVHAIRAGARRIWMLEEDLPITTIAGRIAGFRRAMAEAGLPVPDHAVRSVPTRRHESAALPWQPQESYVVAQEIVDRADRPDAVLVGNDYFALGLYRALAERGLRVPDDMLVLGYGDFPFSGFLTPPLTSVRLPAYEVGASAVDLLVERVRDRSAAPAQKRLLRPDLVVRPSSTLVTS</sequence>
<name>A0A561T3M4_9PSEU</name>
<organism evidence="6 7">
    <name type="scientific">Pseudonocardia hierapolitana</name>
    <dbReference type="NCBI Taxonomy" id="1128676"/>
    <lineage>
        <taxon>Bacteria</taxon>
        <taxon>Bacillati</taxon>
        <taxon>Actinomycetota</taxon>
        <taxon>Actinomycetes</taxon>
        <taxon>Pseudonocardiales</taxon>
        <taxon>Pseudonocardiaceae</taxon>
        <taxon>Pseudonocardia</taxon>
    </lineage>
</organism>
<dbReference type="Pfam" id="PF00356">
    <property type="entry name" value="LacI"/>
    <property type="match status" value="1"/>
</dbReference>
<keyword evidence="7" id="KW-1185">Reference proteome</keyword>
<gene>
    <name evidence="6" type="ORF">FHX44_117652</name>
</gene>
<dbReference type="CDD" id="cd01392">
    <property type="entry name" value="HTH_LacI"/>
    <property type="match status" value="1"/>
</dbReference>
<dbReference type="SUPFAM" id="SSF47413">
    <property type="entry name" value="lambda repressor-like DNA-binding domains"/>
    <property type="match status" value="1"/>
</dbReference>
<dbReference type="OrthoDB" id="3595338at2"/>
<evidence type="ECO:0000259" key="5">
    <source>
        <dbReference type="PROSITE" id="PS50932"/>
    </source>
</evidence>
<evidence type="ECO:0000256" key="3">
    <source>
        <dbReference type="ARBA" id="ARBA00023125"/>
    </source>
</evidence>
<dbReference type="PROSITE" id="PS50932">
    <property type="entry name" value="HTH_LACI_2"/>
    <property type="match status" value="1"/>
</dbReference>
<dbReference type="CDD" id="cd06267">
    <property type="entry name" value="PBP1_LacI_sugar_binding-like"/>
    <property type="match status" value="1"/>
</dbReference>
<protein>
    <submittedName>
        <fullName evidence="6">LacI family transcriptional regulator</fullName>
    </submittedName>
</protein>
<dbReference type="InterPro" id="IPR028082">
    <property type="entry name" value="Peripla_BP_I"/>
</dbReference>
<dbReference type="GO" id="GO:0003700">
    <property type="term" value="F:DNA-binding transcription factor activity"/>
    <property type="evidence" value="ECO:0007669"/>
    <property type="project" value="TreeGrafter"/>
</dbReference>
<comment type="caution">
    <text evidence="6">The sequence shown here is derived from an EMBL/GenBank/DDBJ whole genome shotgun (WGS) entry which is preliminary data.</text>
</comment>
<dbReference type="SUPFAM" id="SSF53822">
    <property type="entry name" value="Periplasmic binding protein-like I"/>
    <property type="match status" value="1"/>
</dbReference>
<dbReference type="SMART" id="SM00354">
    <property type="entry name" value="HTH_LACI"/>
    <property type="match status" value="1"/>
</dbReference>
<dbReference type="PANTHER" id="PTHR30146">
    <property type="entry name" value="LACI-RELATED TRANSCRIPTIONAL REPRESSOR"/>
    <property type="match status" value="1"/>
</dbReference>
<reference evidence="6 7" key="1">
    <citation type="submission" date="2019-06" db="EMBL/GenBank/DDBJ databases">
        <title>Sequencing the genomes of 1000 actinobacteria strains.</title>
        <authorList>
            <person name="Klenk H.-P."/>
        </authorList>
    </citation>
    <scope>NUCLEOTIDE SEQUENCE [LARGE SCALE GENOMIC DNA]</scope>
    <source>
        <strain evidence="6 7">DSM 45671</strain>
    </source>
</reference>
<proteinExistence type="predicted"/>
<dbReference type="Proteomes" id="UP000321261">
    <property type="component" value="Unassembled WGS sequence"/>
</dbReference>
<dbReference type="Pfam" id="PF13377">
    <property type="entry name" value="Peripla_BP_3"/>
    <property type="match status" value="1"/>
</dbReference>
<dbReference type="Gene3D" id="1.10.260.40">
    <property type="entry name" value="lambda repressor-like DNA-binding domains"/>
    <property type="match status" value="1"/>
</dbReference>
<dbReference type="EMBL" id="VIWU01000001">
    <property type="protein sequence ID" value="TWF81707.1"/>
    <property type="molecule type" value="Genomic_DNA"/>
</dbReference>
<evidence type="ECO:0000256" key="2">
    <source>
        <dbReference type="ARBA" id="ARBA00023015"/>
    </source>
</evidence>
<keyword evidence="3" id="KW-0238">DNA-binding</keyword>
<dbReference type="AlphaFoldDB" id="A0A561T3M4"/>
<accession>A0A561T3M4</accession>
<evidence type="ECO:0000313" key="7">
    <source>
        <dbReference type="Proteomes" id="UP000321261"/>
    </source>
</evidence>